<protein>
    <submittedName>
        <fullName evidence="1">Variable surface protein</fullName>
    </submittedName>
</protein>
<keyword evidence="2" id="KW-1185">Reference proteome</keyword>
<dbReference type="GeneID" id="39745439"/>
<dbReference type="EMBL" id="BDQF01000532">
    <property type="protein sequence ID" value="GAW84631.1"/>
    <property type="molecule type" value="Genomic_DNA"/>
</dbReference>
<evidence type="ECO:0000313" key="1">
    <source>
        <dbReference type="EMBL" id="GAW84631.1"/>
    </source>
</evidence>
<proteinExistence type="predicted"/>
<dbReference type="RefSeq" id="XP_028547220.1">
    <property type="nucleotide sequence ID" value="XM_028691419.1"/>
</dbReference>
<gene>
    <name evidence="1" type="ORF">PGO_004085</name>
</gene>
<reference evidence="2" key="1">
    <citation type="submission" date="2017-04" db="EMBL/GenBank/DDBJ databases">
        <title>Plasmodium gonderi genome.</title>
        <authorList>
            <person name="Arisue N."/>
            <person name="Honma H."/>
            <person name="Kawai S."/>
            <person name="Tougan T."/>
            <person name="Tanabe K."/>
            <person name="Horii T."/>
        </authorList>
    </citation>
    <scope>NUCLEOTIDE SEQUENCE [LARGE SCALE GENOMIC DNA]</scope>
    <source>
        <strain evidence="2">ATCC 30045</strain>
    </source>
</reference>
<feature type="non-terminal residue" evidence="1">
    <location>
        <position position="245"/>
    </location>
</feature>
<organism evidence="1 2">
    <name type="scientific">Plasmodium gonderi</name>
    <dbReference type="NCBI Taxonomy" id="77519"/>
    <lineage>
        <taxon>Eukaryota</taxon>
        <taxon>Sar</taxon>
        <taxon>Alveolata</taxon>
        <taxon>Apicomplexa</taxon>
        <taxon>Aconoidasida</taxon>
        <taxon>Haemosporida</taxon>
        <taxon>Plasmodiidae</taxon>
        <taxon>Plasmodium</taxon>
        <taxon>Plasmodium (Plasmodium)</taxon>
    </lineage>
</organism>
<comment type="caution">
    <text evidence="1">The sequence shown here is derived from an EMBL/GenBank/DDBJ whole genome shotgun (WGS) entry which is preliminary data.</text>
</comment>
<evidence type="ECO:0000313" key="2">
    <source>
        <dbReference type="Proteomes" id="UP000195521"/>
    </source>
</evidence>
<accession>A0A1Y1JQ68</accession>
<name>A0A1Y1JQ68_PLAGO</name>
<sequence>MALFIDYNDIFPICAEDFNWGINYQRSENITHDLTSLCSNFYKEEGKNNLSREFSQHCQVHTLYLERIRTKIPTYKQKECCIYFYYKLNELLKKYPCNCMDDKSCYGKMESLSKKTFSDNISRIFLQCNNYINAFDESEIPMFKNLDKLYSLYNKFKRPNHPNWSDIENFIKCMVHLEGHINNYNDSFKVLLQRLNNKYIDFVKTLKETNSHESALLSYISDRGHITGILKNFKNELYLFNIYCV</sequence>
<dbReference type="Proteomes" id="UP000195521">
    <property type="component" value="Unassembled WGS sequence"/>
</dbReference>
<dbReference type="AlphaFoldDB" id="A0A1Y1JQ68"/>